<name>A0AAN9FDB1_CLITE</name>
<keyword evidence="2" id="KW-0677">Repeat</keyword>
<evidence type="ECO:0000313" key="5">
    <source>
        <dbReference type="Proteomes" id="UP001359559"/>
    </source>
</evidence>
<feature type="domain" description="C-JID" evidence="3">
    <location>
        <begin position="34"/>
        <end position="188"/>
    </location>
</feature>
<keyword evidence="5" id="KW-1185">Reference proteome</keyword>
<organism evidence="4 5">
    <name type="scientific">Clitoria ternatea</name>
    <name type="common">Butterfly pea</name>
    <dbReference type="NCBI Taxonomy" id="43366"/>
    <lineage>
        <taxon>Eukaryota</taxon>
        <taxon>Viridiplantae</taxon>
        <taxon>Streptophyta</taxon>
        <taxon>Embryophyta</taxon>
        <taxon>Tracheophyta</taxon>
        <taxon>Spermatophyta</taxon>
        <taxon>Magnoliopsida</taxon>
        <taxon>eudicotyledons</taxon>
        <taxon>Gunneridae</taxon>
        <taxon>Pentapetalae</taxon>
        <taxon>rosids</taxon>
        <taxon>fabids</taxon>
        <taxon>Fabales</taxon>
        <taxon>Fabaceae</taxon>
        <taxon>Papilionoideae</taxon>
        <taxon>50 kb inversion clade</taxon>
        <taxon>NPAAA clade</taxon>
        <taxon>indigoferoid/millettioid clade</taxon>
        <taxon>Phaseoleae</taxon>
        <taxon>Clitoria</taxon>
    </lineage>
</organism>
<dbReference type="EMBL" id="JAYKXN010000007">
    <property type="protein sequence ID" value="KAK7272041.1"/>
    <property type="molecule type" value="Genomic_DNA"/>
</dbReference>
<evidence type="ECO:0000259" key="3">
    <source>
        <dbReference type="Pfam" id="PF20160"/>
    </source>
</evidence>
<dbReference type="AlphaFoldDB" id="A0AAN9FDB1"/>
<evidence type="ECO:0000256" key="1">
    <source>
        <dbReference type="ARBA" id="ARBA00022614"/>
    </source>
</evidence>
<dbReference type="Pfam" id="PF20160">
    <property type="entry name" value="C-JID"/>
    <property type="match status" value="1"/>
</dbReference>
<evidence type="ECO:0000313" key="4">
    <source>
        <dbReference type="EMBL" id="KAK7272041.1"/>
    </source>
</evidence>
<gene>
    <name evidence="4" type="ORF">RJT34_28395</name>
</gene>
<sequence>MEHCYGVVFSWMLQIFQEVYLQSSSLRGEVKIVIPGTLIPSWFNNQNVGDSISIDLSPVMEDPNWIGVTCCTVFVAHDDPTNLRTPPRPRYSYYDFNQDDDAGIGSTIRGKNLWGISHLIPILLKKEEVTVDSDHLFILFLTREEFINIVNDVNANDKMEFKTFVPQPQGLHMEVKCCGYRWVFEEDLQHLNPNTMLCNGNSTTQMHKLLTIE</sequence>
<keyword evidence="1" id="KW-0433">Leucine-rich repeat</keyword>
<reference evidence="4 5" key="1">
    <citation type="submission" date="2024-01" db="EMBL/GenBank/DDBJ databases">
        <title>The genomes of 5 underutilized Papilionoideae crops provide insights into root nodulation and disease resistance.</title>
        <authorList>
            <person name="Yuan L."/>
        </authorList>
    </citation>
    <scope>NUCLEOTIDE SEQUENCE [LARGE SCALE GENOMIC DNA]</scope>
    <source>
        <strain evidence="4">LY-2023</strain>
        <tissue evidence="4">Leaf</tissue>
    </source>
</reference>
<protein>
    <recommendedName>
        <fullName evidence="3">C-JID domain-containing protein</fullName>
    </recommendedName>
</protein>
<dbReference type="Proteomes" id="UP001359559">
    <property type="component" value="Unassembled WGS sequence"/>
</dbReference>
<comment type="caution">
    <text evidence="4">The sequence shown here is derived from an EMBL/GenBank/DDBJ whole genome shotgun (WGS) entry which is preliminary data.</text>
</comment>
<proteinExistence type="predicted"/>
<dbReference type="InterPro" id="IPR045344">
    <property type="entry name" value="C-JID"/>
</dbReference>
<evidence type="ECO:0000256" key="2">
    <source>
        <dbReference type="ARBA" id="ARBA00022737"/>
    </source>
</evidence>
<accession>A0AAN9FDB1</accession>